<proteinExistence type="predicted"/>
<evidence type="ECO:0000313" key="1">
    <source>
        <dbReference type="EMBL" id="EDX75033.1"/>
    </source>
</evidence>
<accession>B4VSA3</accession>
<sequence length="61" mass="6888">MSQTEPLQGVNCQISINTTVQNVIRRLVEVFGEEMAKDGVNTAPLIQRQRGKKGAWEVVYR</sequence>
<reference evidence="1 2" key="1">
    <citation type="submission" date="2008-07" db="EMBL/GenBank/DDBJ databases">
        <authorList>
            <person name="Tandeau de Marsac N."/>
            <person name="Ferriera S."/>
            <person name="Johnson J."/>
            <person name="Kravitz S."/>
            <person name="Beeson K."/>
            <person name="Sutton G."/>
            <person name="Rogers Y.-H."/>
            <person name="Friedman R."/>
            <person name="Frazier M."/>
            <person name="Venter J.C."/>
        </authorList>
    </citation>
    <scope>NUCLEOTIDE SEQUENCE [LARGE SCALE GENOMIC DNA]</scope>
    <source>
        <strain evidence="1 2">PCC 7420</strain>
    </source>
</reference>
<evidence type="ECO:0000313" key="2">
    <source>
        <dbReference type="Proteomes" id="UP000003835"/>
    </source>
</evidence>
<dbReference type="Proteomes" id="UP000003835">
    <property type="component" value="Unassembled WGS sequence"/>
</dbReference>
<dbReference type="AlphaFoldDB" id="B4VSA3"/>
<keyword evidence="2" id="KW-1185">Reference proteome</keyword>
<name>B4VSA3_9CYAN</name>
<protein>
    <submittedName>
        <fullName evidence="1">Uncharacterized protein</fullName>
    </submittedName>
</protein>
<dbReference type="RefSeq" id="WP_006101308.1">
    <property type="nucleotide sequence ID" value="NZ_DS989850.1"/>
</dbReference>
<organism evidence="1 2">
    <name type="scientific">Coleofasciculus chthonoplastes PCC 7420</name>
    <dbReference type="NCBI Taxonomy" id="118168"/>
    <lineage>
        <taxon>Bacteria</taxon>
        <taxon>Bacillati</taxon>
        <taxon>Cyanobacteriota</taxon>
        <taxon>Cyanophyceae</taxon>
        <taxon>Coleofasciculales</taxon>
        <taxon>Coleofasciculaceae</taxon>
        <taxon>Coleofasciculus</taxon>
    </lineage>
</organism>
<dbReference type="OrthoDB" id="452710at2"/>
<gene>
    <name evidence="1" type="ORF">MC7420_2037</name>
</gene>
<dbReference type="HOGENOM" id="CLU_2914540_0_0_3"/>
<dbReference type="EMBL" id="DS989850">
    <property type="protein sequence ID" value="EDX75033.1"/>
    <property type="molecule type" value="Genomic_DNA"/>
</dbReference>